<evidence type="ECO:0000313" key="1">
    <source>
        <dbReference type="EMBL" id="KKM23491.1"/>
    </source>
</evidence>
<accession>A0A0F9I786</accession>
<proteinExistence type="predicted"/>
<protein>
    <submittedName>
        <fullName evidence="1">Uncharacterized protein</fullName>
    </submittedName>
</protein>
<gene>
    <name evidence="1" type="ORF">LCGC14_1614610</name>
</gene>
<dbReference type="AlphaFoldDB" id="A0A0F9I786"/>
<organism evidence="1">
    <name type="scientific">marine sediment metagenome</name>
    <dbReference type="NCBI Taxonomy" id="412755"/>
    <lineage>
        <taxon>unclassified sequences</taxon>
        <taxon>metagenomes</taxon>
        <taxon>ecological metagenomes</taxon>
    </lineage>
</organism>
<reference evidence="1" key="1">
    <citation type="journal article" date="2015" name="Nature">
        <title>Complex archaea that bridge the gap between prokaryotes and eukaryotes.</title>
        <authorList>
            <person name="Spang A."/>
            <person name="Saw J.H."/>
            <person name="Jorgensen S.L."/>
            <person name="Zaremba-Niedzwiedzka K."/>
            <person name="Martijn J."/>
            <person name="Lind A.E."/>
            <person name="van Eijk R."/>
            <person name="Schleper C."/>
            <person name="Guy L."/>
            <person name="Ettema T.J."/>
        </authorList>
    </citation>
    <scope>NUCLEOTIDE SEQUENCE</scope>
</reference>
<comment type="caution">
    <text evidence="1">The sequence shown here is derived from an EMBL/GenBank/DDBJ whole genome shotgun (WGS) entry which is preliminary data.</text>
</comment>
<name>A0A0F9I786_9ZZZZ</name>
<sequence length="46" mass="5231">METATELIKNVKHLKEAVTARVDKVKEAVKESQANRHKQTAQQNQT</sequence>
<dbReference type="EMBL" id="LAZR01013112">
    <property type="protein sequence ID" value="KKM23491.1"/>
    <property type="molecule type" value="Genomic_DNA"/>
</dbReference>